<dbReference type="SUPFAM" id="SSF81296">
    <property type="entry name" value="E set domains"/>
    <property type="match status" value="1"/>
</dbReference>
<name>A0ABS5JYX4_9BACT</name>
<feature type="chain" id="PRO_5046582232" evidence="1">
    <location>
        <begin position="24"/>
        <end position="390"/>
    </location>
</feature>
<dbReference type="InterPro" id="IPR014756">
    <property type="entry name" value="Ig_E-set"/>
</dbReference>
<sequence>MKYSFWSLLTLLFISFEGLVVQAQDVGGIEDFKPSSVNQPGKQYPQVNSEGRVRVQVSAADAKMVQLDIGGVKYNLEKDREGIWTGESAPQDEGFHYYQLNIDGASVPDPGTKYYYGAGRWGSAIEIPAVDREFYALKDVPHGLVSQVQYYSKITEAWRRCFVYTPPGYEKDTQNRYPVLYLQHGSFEDETGWSSQGKAHLIVDNLIAGNKVKDMIIVMDNGYAFRSQDNETTGKRSQMIFEEVLVNEVVPMIDGRFRTIADRKARAIAGLSMGANQTVRIIMNHLDKFAYYGGFSGTANYPNSNEIDPAKFLDGKFNDADALNKQLKVFWLGLGTTEPAPFPGSVGAFCKMLDRQKIKYIYYESEGTAHEWLTWRRCLYKYAQHLFQED</sequence>
<comment type="caution">
    <text evidence="2">The sequence shown here is derived from an EMBL/GenBank/DDBJ whole genome shotgun (WGS) entry which is preliminary data.</text>
</comment>
<dbReference type="PANTHER" id="PTHR48098">
    <property type="entry name" value="ENTEROCHELIN ESTERASE-RELATED"/>
    <property type="match status" value="1"/>
</dbReference>
<dbReference type="Gene3D" id="3.40.50.1820">
    <property type="entry name" value="alpha/beta hydrolase"/>
    <property type="match status" value="1"/>
</dbReference>
<evidence type="ECO:0000256" key="1">
    <source>
        <dbReference type="SAM" id="SignalP"/>
    </source>
</evidence>
<evidence type="ECO:0000313" key="2">
    <source>
        <dbReference type="EMBL" id="MBS2099684.1"/>
    </source>
</evidence>
<keyword evidence="3" id="KW-1185">Reference proteome</keyword>
<gene>
    <name evidence="2" type="ORF">KEM10_15415</name>
</gene>
<dbReference type="Pfam" id="PF00756">
    <property type="entry name" value="Esterase"/>
    <property type="match status" value="1"/>
</dbReference>
<dbReference type="InterPro" id="IPR013783">
    <property type="entry name" value="Ig-like_fold"/>
</dbReference>
<dbReference type="SUPFAM" id="SSF53474">
    <property type="entry name" value="alpha/beta-Hydrolases"/>
    <property type="match status" value="1"/>
</dbReference>
<reference evidence="2 3" key="1">
    <citation type="journal article" date="2015" name="Int. J. Syst. Evol. Microbiol.">
        <title>Carboxylicivirga linearis sp. nov., isolated from a sea cucumber culture pond.</title>
        <authorList>
            <person name="Wang F.Q."/>
            <person name="Zhou Y.X."/>
            <person name="Lin X.Z."/>
            <person name="Chen G.J."/>
            <person name="Du Z.J."/>
        </authorList>
    </citation>
    <scope>NUCLEOTIDE SEQUENCE [LARGE SCALE GENOMIC DNA]</scope>
    <source>
        <strain evidence="2 3">FB218</strain>
    </source>
</reference>
<dbReference type="EMBL" id="JAGUCO010000013">
    <property type="protein sequence ID" value="MBS2099684.1"/>
    <property type="molecule type" value="Genomic_DNA"/>
</dbReference>
<evidence type="ECO:0000313" key="3">
    <source>
        <dbReference type="Proteomes" id="UP000708576"/>
    </source>
</evidence>
<dbReference type="Proteomes" id="UP000708576">
    <property type="component" value="Unassembled WGS sequence"/>
</dbReference>
<dbReference type="InterPro" id="IPR050583">
    <property type="entry name" value="Mycobacterial_A85_antigen"/>
</dbReference>
<protein>
    <submittedName>
        <fullName evidence="2">Esterase</fullName>
    </submittedName>
</protein>
<dbReference type="Gene3D" id="2.60.40.10">
    <property type="entry name" value="Immunoglobulins"/>
    <property type="match status" value="1"/>
</dbReference>
<dbReference type="InterPro" id="IPR029058">
    <property type="entry name" value="AB_hydrolase_fold"/>
</dbReference>
<proteinExistence type="predicted"/>
<dbReference type="CDD" id="cd02858">
    <property type="entry name" value="E_set_Esterase_N"/>
    <property type="match status" value="1"/>
</dbReference>
<dbReference type="InterPro" id="IPR000801">
    <property type="entry name" value="Esterase-like"/>
</dbReference>
<accession>A0ABS5JYX4</accession>
<keyword evidence="1" id="KW-0732">Signal</keyword>
<dbReference type="RefSeq" id="WP_212216924.1">
    <property type="nucleotide sequence ID" value="NZ_JAGUCO010000013.1"/>
</dbReference>
<organism evidence="2 3">
    <name type="scientific">Carboxylicivirga linearis</name>
    <dbReference type="NCBI Taxonomy" id="1628157"/>
    <lineage>
        <taxon>Bacteria</taxon>
        <taxon>Pseudomonadati</taxon>
        <taxon>Bacteroidota</taxon>
        <taxon>Bacteroidia</taxon>
        <taxon>Marinilabiliales</taxon>
        <taxon>Marinilabiliaceae</taxon>
        <taxon>Carboxylicivirga</taxon>
    </lineage>
</organism>
<dbReference type="PANTHER" id="PTHR48098:SF1">
    <property type="entry name" value="DIACYLGLYCEROL ACYLTRANSFERASE_MYCOLYLTRANSFERASE AG85A"/>
    <property type="match status" value="1"/>
</dbReference>
<feature type="signal peptide" evidence="1">
    <location>
        <begin position="1"/>
        <end position="23"/>
    </location>
</feature>